<name>A0A0B5CZM9_9CORY</name>
<dbReference type="Pfam" id="PF13555">
    <property type="entry name" value="AAA_29"/>
    <property type="match status" value="1"/>
</dbReference>
<dbReference type="RefSeq" id="WP_040084541.1">
    <property type="nucleotide sequence ID" value="NZ_BCSU01000015.1"/>
</dbReference>
<evidence type="ECO:0000313" key="6">
    <source>
        <dbReference type="Proteomes" id="UP000031524"/>
    </source>
</evidence>
<feature type="coiled-coil region" evidence="4">
    <location>
        <begin position="416"/>
        <end position="450"/>
    </location>
</feature>
<dbReference type="InterPro" id="IPR027417">
    <property type="entry name" value="P-loop_NTPase"/>
</dbReference>
<dbReference type="PANTHER" id="PTHR32182:SF0">
    <property type="entry name" value="DNA REPLICATION AND REPAIR PROTEIN RECF"/>
    <property type="match status" value="1"/>
</dbReference>
<dbReference type="PANTHER" id="PTHR32182">
    <property type="entry name" value="DNA REPLICATION AND REPAIR PROTEIN RECF"/>
    <property type="match status" value="1"/>
</dbReference>
<dbReference type="KEGG" id="chm:B842_00350"/>
<evidence type="ECO:0008006" key="7">
    <source>
        <dbReference type="Google" id="ProtNLM"/>
    </source>
</evidence>
<dbReference type="GO" id="GO:0009432">
    <property type="term" value="P:SOS response"/>
    <property type="evidence" value="ECO:0007669"/>
    <property type="project" value="UniProtKB-KW"/>
</dbReference>
<sequence>MSIHPGQYRLSRIQLINWGTFEGSLDIPVSREGFLITGGSGSGKSTLIDAITAVLLPGDRVRFNAAAQANTPRGKGRNLVSYVRGAWRSREDHASGQVVATYLRPRATYSVVGLTYDNAEGEVYTLVAMFYLKSGHNSPTDVERFYGLFSGEFTVYGLVDYLGSGIDKRRIKAVHKKAIFSDRHSVFAAKFRSRLGIASEEAQFLLHRAQSAKDLQSLDDLFRDYMLVEPDTFAKADRALEQFGDLEGAYERVEDIRAQVEALEPLVGLQKRKEEASTSKEHAHHLKQALPTVTNRIKREEQEALVRRFIIEHDEALSRLQSARQALTHAAEMQRIAQDAVDRTLGARHGELSARRSAAVEQAQRTRAERTRVVEAVAGIGGVEPEDAEGYQQLSNDARVIVDEFTERREKLDASSEEAVSARTRAEDELKAAEKELNALSRGTSNIEARLLDVRDKLCRDLGLNNRDLPFAGELIDPVDADWEPVIQRRLSTLAATLLVSETVFPRVREWVDAHHLGARLVINAVHTKETYSSPRLAHNALPRKVTVIESPFRDWLHAELGKRHNFLCVADAGALGELRPSDNGVTLQGLVRFALRSGDPTERLEKDDRRRLGDRSTYRLGSTNHAKIELLRQQVATLRRTVEAARNRLREARVRIEGLQREYQAAQLILRTTWADVDVAAADTVVADLDRALEELTRTPVAAELQLRLEAATLDLRRADQAAEEAVRHQAVLADKKGTAEKELARLKSQPVADVDEDIARELEERLTGATRRLHAGNVDERTQALREELDHRLEALEVTLRNTDTQIGNHLTRYIQTWPAEQADILPQPEYIGEALNRLTLLRDDRLAEFTQRFLSLMNDMSTRNLGAIARTLRNARREIEERIEPINRSLARSEFNTDRYLHIEVRDRRGEVVVQFQRDLDEATSGGLGSSDEKQAFARYQSIAKIMRKLGSQDSADRRWRSLVLDTRRHVSFIGLERDSAGETINTYVDSTSLSGGQAQKLVFFCLAAALRYQLAEPGAQYPAYASVILDEAFDRADPAFTRQTMDVFASFGFHMILATPLKLIQTLSPYVGGTVVVSYSEAPDSRGEVRGVSGLSRIEVG</sequence>
<keyword evidence="2" id="KW-0234">DNA repair</keyword>
<evidence type="ECO:0000256" key="3">
    <source>
        <dbReference type="ARBA" id="ARBA00023236"/>
    </source>
</evidence>
<evidence type="ECO:0000256" key="2">
    <source>
        <dbReference type="ARBA" id="ARBA00023204"/>
    </source>
</evidence>
<accession>A0A0B5CZM9</accession>
<dbReference type="HOGENOM" id="CLU_009013_0_0_11"/>
<dbReference type="SUPFAM" id="SSF52540">
    <property type="entry name" value="P-loop containing nucleoside triphosphate hydrolases"/>
    <property type="match status" value="1"/>
</dbReference>
<dbReference type="AlphaFoldDB" id="A0A0B5CZM9"/>
<protein>
    <recommendedName>
        <fullName evidence="7">ATP-binding protein</fullName>
    </recommendedName>
</protein>
<keyword evidence="1" id="KW-0227">DNA damage</keyword>
<dbReference type="Pfam" id="PF13558">
    <property type="entry name" value="SbcC_Walker_B"/>
    <property type="match status" value="1"/>
</dbReference>
<gene>
    <name evidence="5" type="ORF">B842_00350</name>
</gene>
<evidence type="ECO:0000256" key="1">
    <source>
        <dbReference type="ARBA" id="ARBA00022763"/>
    </source>
</evidence>
<feature type="coiled-coil region" evidence="4">
    <location>
        <begin position="629"/>
        <end position="670"/>
    </location>
</feature>
<dbReference type="EMBL" id="CP005286">
    <property type="protein sequence ID" value="AJE31930.1"/>
    <property type="molecule type" value="Genomic_DNA"/>
</dbReference>
<dbReference type="STRING" id="1223515.B842_00350"/>
<proteinExistence type="predicted"/>
<dbReference type="GO" id="GO:0000731">
    <property type="term" value="P:DNA synthesis involved in DNA repair"/>
    <property type="evidence" value="ECO:0007669"/>
    <property type="project" value="TreeGrafter"/>
</dbReference>
<keyword evidence="6" id="KW-1185">Reference proteome</keyword>
<dbReference type="Gene3D" id="3.40.50.300">
    <property type="entry name" value="P-loop containing nucleotide triphosphate hydrolases"/>
    <property type="match status" value="1"/>
</dbReference>
<keyword evidence="4" id="KW-0175">Coiled coil</keyword>
<evidence type="ECO:0000313" key="5">
    <source>
        <dbReference type="EMBL" id="AJE31930.1"/>
    </source>
</evidence>
<organism evidence="5 6">
    <name type="scientific">Corynebacterium humireducens NBRC 106098 = DSM 45392</name>
    <dbReference type="NCBI Taxonomy" id="1223515"/>
    <lineage>
        <taxon>Bacteria</taxon>
        <taxon>Bacillati</taxon>
        <taxon>Actinomycetota</taxon>
        <taxon>Actinomycetes</taxon>
        <taxon>Mycobacteriales</taxon>
        <taxon>Corynebacteriaceae</taxon>
        <taxon>Corynebacterium</taxon>
    </lineage>
</organism>
<dbReference type="GO" id="GO:0006302">
    <property type="term" value="P:double-strand break repair"/>
    <property type="evidence" value="ECO:0007669"/>
    <property type="project" value="TreeGrafter"/>
</dbReference>
<evidence type="ECO:0000256" key="4">
    <source>
        <dbReference type="SAM" id="Coils"/>
    </source>
</evidence>
<dbReference type="OrthoDB" id="174137at2"/>
<reference evidence="5 6" key="1">
    <citation type="submission" date="2013-04" db="EMBL/GenBank/DDBJ databases">
        <title>Complete genome sequence of Corynebacterium humireducens DSM 45392(T), isolated from a wastewater-fed microbial fuel cell.</title>
        <authorList>
            <person name="Ruckert C."/>
            <person name="Albersmeier A."/>
            <person name="Kalinowski J."/>
        </authorList>
    </citation>
    <scope>NUCLEOTIDE SEQUENCE [LARGE SCALE GENOMIC DNA]</scope>
    <source>
        <strain evidence="6">MFC-5</strain>
    </source>
</reference>
<keyword evidence="3" id="KW-0742">SOS response</keyword>
<dbReference type="CDD" id="cd00267">
    <property type="entry name" value="ABC_ATPase"/>
    <property type="match status" value="1"/>
</dbReference>
<dbReference type="Proteomes" id="UP000031524">
    <property type="component" value="Chromosome"/>
</dbReference>